<evidence type="ECO:0000313" key="3">
    <source>
        <dbReference type="Proteomes" id="UP000546642"/>
    </source>
</evidence>
<feature type="transmembrane region" description="Helical" evidence="1">
    <location>
        <begin position="159"/>
        <end position="178"/>
    </location>
</feature>
<evidence type="ECO:0000313" key="2">
    <source>
        <dbReference type="EMBL" id="MBB6173579.1"/>
    </source>
</evidence>
<keyword evidence="1" id="KW-1133">Transmembrane helix</keyword>
<protein>
    <recommendedName>
        <fullName evidence="4">DUF998 domain-containing protein</fullName>
    </recommendedName>
</protein>
<feature type="transmembrane region" description="Helical" evidence="1">
    <location>
        <begin position="220"/>
        <end position="243"/>
    </location>
</feature>
<dbReference type="EMBL" id="JACHDS010000001">
    <property type="protein sequence ID" value="MBB6173579.1"/>
    <property type="molecule type" value="Genomic_DNA"/>
</dbReference>
<feature type="transmembrane region" description="Helical" evidence="1">
    <location>
        <begin position="79"/>
        <end position="96"/>
    </location>
</feature>
<accession>A0A7W9YK90</accession>
<feature type="transmembrane region" description="Helical" evidence="1">
    <location>
        <begin position="185"/>
        <end position="208"/>
    </location>
</feature>
<organism evidence="2 3">
    <name type="scientific">Nocardiopsis mwathae</name>
    <dbReference type="NCBI Taxonomy" id="1472723"/>
    <lineage>
        <taxon>Bacteria</taxon>
        <taxon>Bacillati</taxon>
        <taxon>Actinomycetota</taxon>
        <taxon>Actinomycetes</taxon>
        <taxon>Streptosporangiales</taxon>
        <taxon>Nocardiopsidaceae</taxon>
        <taxon>Nocardiopsis</taxon>
    </lineage>
</organism>
<dbReference type="Proteomes" id="UP000546642">
    <property type="component" value="Unassembled WGS sequence"/>
</dbReference>
<dbReference type="Pfam" id="PF06197">
    <property type="entry name" value="DUF998"/>
    <property type="match status" value="1"/>
</dbReference>
<keyword evidence="1" id="KW-0812">Transmembrane</keyword>
<feature type="transmembrane region" description="Helical" evidence="1">
    <location>
        <begin position="27"/>
        <end position="48"/>
    </location>
</feature>
<sequence length="253" mass="25142">MSTAVAPGGAADRAPGGASGGRTAVRVARAAAVAAAVAYSLWVVEFALPTGIDPGLSFVSELSAADAPFGDVFRGADRAAGVLAVVCGVIGLAVGAGRDRAEGGKRDLWTPVLWLALIVFGAATFADSFLPMDCAVSADAACAAAERAGELSAVHTAHAYSSSIAGTAGIVGVAALALRERHGRAWALGWVLLAVQVAAMVAVLALLAVGDGQPVDGFGIAQRVQIGAVAAWLLAVGLLPGPWRRAPGSARKA</sequence>
<dbReference type="InterPro" id="IPR009339">
    <property type="entry name" value="DUF998"/>
</dbReference>
<gene>
    <name evidence="2" type="ORF">HNR23_003639</name>
</gene>
<keyword evidence="1" id="KW-0472">Membrane</keyword>
<proteinExistence type="predicted"/>
<evidence type="ECO:0008006" key="4">
    <source>
        <dbReference type="Google" id="ProtNLM"/>
    </source>
</evidence>
<dbReference type="AlphaFoldDB" id="A0A7W9YK90"/>
<dbReference type="RefSeq" id="WP_184077059.1">
    <property type="nucleotide sequence ID" value="NZ_JACHDS010000001.1"/>
</dbReference>
<evidence type="ECO:0000256" key="1">
    <source>
        <dbReference type="SAM" id="Phobius"/>
    </source>
</evidence>
<comment type="caution">
    <text evidence="2">The sequence shown here is derived from an EMBL/GenBank/DDBJ whole genome shotgun (WGS) entry which is preliminary data.</text>
</comment>
<feature type="transmembrane region" description="Helical" evidence="1">
    <location>
        <begin position="108"/>
        <end position="126"/>
    </location>
</feature>
<name>A0A7W9YK90_9ACTN</name>
<keyword evidence="3" id="KW-1185">Reference proteome</keyword>
<reference evidence="2 3" key="1">
    <citation type="submission" date="2020-08" db="EMBL/GenBank/DDBJ databases">
        <title>Sequencing the genomes of 1000 actinobacteria strains.</title>
        <authorList>
            <person name="Klenk H.-P."/>
        </authorList>
    </citation>
    <scope>NUCLEOTIDE SEQUENCE [LARGE SCALE GENOMIC DNA]</scope>
    <source>
        <strain evidence="2 3">DSM 46659</strain>
    </source>
</reference>